<dbReference type="AlphaFoldDB" id="A0A0S4MJ38"/>
<feature type="coiled-coil region" evidence="1">
    <location>
        <begin position="70"/>
        <end position="147"/>
    </location>
</feature>
<keyword evidence="1" id="KW-0175">Coiled coil</keyword>
<sequence>MPYANHDDKDILVDLLTRKLEDERSLRMQAEERGECLEEKVAKYAKHISQLKCGILNRLELAECQAHTVIDSHSSRLTEAKETNSRLTAELEQIRRHFEAESQRMKEKLISVQREHESSIKSITDELNKVQRQRDSHQAELLDLRSKVKTSTQMATEARAAAERLREKEAQSAASAAHSAELLAEAQQKASRHAARATNLATIVEQLRGQFAEAERNREETQEVLKKMTEKSLNTESLLVCTKRRCESLTTRVEELEIENDHLKGVIISLEQEVSRHKQATSDACNISENWQREYEKANTKVKELTTALISASTQRESTAETERVTELQAEIRALQQQTAEFAARQTEAKEARAAEEADRLRVLRSCIERELRPHLESANERSDCLVKRVDALCQERDTLLLQLSEQQSMEKEWERFLDGIETLLDHLVSSVRHEEKVMKYEMAIQKTANEKLAHELKADKVQIDNLTADRNALWRSLRERTSNVESWNRDMGRLQEELAEAREKLRSVAKERETALATLRQVEQCLDQQKGAFCDRIRELETQIKNRECELQELKCGSGKKPFDLEAELTREKVDKGALIATGVCAHQGGECGHDKATAEAEIEELRARLVERDAEVARLEVLSQERAQLVEKRATELADLHLAVTHRITGLQEQLRSASSREEEQRSQLECALETNKETLEQLTQAATRIDSLQWEVDHLTNENHRLHEQLSASKAHFEKSMIAHQATGLVERSREREAVREEYEHVLLCYKNSLAEMEAKMMKKDRHIQNMESKVNKLKSEMLQLQNRLQASESRRVAGLEKPLVEDRQGKPPDVRRCQKPPASTSATGTISSATRPANRAVSSGGQVCNRSRCISGGDGVSPIYPNEGSPPPYRMIRTSALTNTRAKLRFLLPDSNRGMAPRPQRT</sequence>
<evidence type="ECO:0000313" key="3">
    <source>
        <dbReference type="EMBL" id="CUT98581.1"/>
    </source>
</evidence>
<feature type="coiled-coil region" evidence="1">
    <location>
        <begin position="197"/>
        <end position="345"/>
    </location>
</feature>
<feature type="coiled-coil region" evidence="1">
    <location>
        <begin position="650"/>
        <end position="712"/>
    </location>
</feature>
<evidence type="ECO:0000256" key="2">
    <source>
        <dbReference type="SAM" id="MobiDB-lite"/>
    </source>
</evidence>
<feature type="coiled-coil region" evidence="1">
    <location>
        <begin position="597"/>
        <end position="624"/>
    </location>
</feature>
<dbReference type="EMBL" id="LN902841">
    <property type="protein sequence ID" value="CUT98581.1"/>
    <property type="molecule type" value="Genomic_DNA"/>
</dbReference>
<feature type="region of interest" description="Disordered" evidence="2">
    <location>
        <begin position="795"/>
        <end position="876"/>
    </location>
</feature>
<feature type="coiled-coil region" evidence="1">
    <location>
        <begin position="450"/>
        <end position="558"/>
    </location>
</feature>
<reference evidence="3" key="1">
    <citation type="journal article" date="2013" name="Nature">
        <title>The genomes of four tapeworm species reveal adaptations to parasitism.</title>
        <authorList>
            <person name="Tsai I.J."/>
            <person name="Zarowiecki M."/>
            <person name="Holroyd N."/>
            <person name="Garciarrubio A."/>
            <person name="Sanchez-Flores A."/>
            <person name="Brooks K.L."/>
            <person name="Tracey A."/>
            <person name="Bobes R.J."/>
            <person name="Fragoso G."/>
            <person name="Sciutto E."/>
            <person name="Aslett M."/>
            <person name="Beasley H."/>
            <person name="Bennett H.M."/>
            <person name="Cai J."/>
            <person name="Camicia F."/>
            <person name="Clark R."/>
            <person name="Cucher M."/>
            <person name="De Silva N."/>
            <person name="Day T.A."/>
            <person name="Deplazes P."/>
            <person name="Estrada K."/>
            <person name="Fernandez C."/>
            <person name="Holland P.W."/>
            <person name="Hou J."/>
            <person name="Hu S."/>
            <person name="Huckvale T."/>
            <person name="Hung S.S."/>
            <person name="Kamenetzky L."/>
            <person name="Keane J.A."/>
            <person name="Kiss F."/>
            <person name="Koziol U."/>
            <person name="Lambert O."/>
            <person name="Liu K."/>
            <person name="Luo X."/>
            <person name="Luo Y."/>
            <person name="Macchiaroli N."/>
            <person name="Nichol S."/>
            <person name="Paps J."/>
            <person name="Parkinson J."/>
            <person name="Pouchkina-Stantcheva N."/>
            <person name="Riddiford N."/>
            <person name="Rosenzvit M."/>
            <person name="Salinas G."/>
            <person name="Wasmuth J.D."/>
            <person name="Zamanian M."/>
            <person name="Zheng Y."/>
            <person name="Cai X."/>
            <person name="Soberon X."/>
            <person name="Olson P.D."/>
            <person name="Laclette J.P."/>
            <person name="Brehm K."/>
            <person name="Berriman M."/>
            <person name="Garciarrubio A."/>
            <person name="Bobes R.J."/>
            <person name="Fragoso G."/>
            <person name="Sanchez-Flores A."/>
            <person name="Estrada K."/>
            <person name="Cevallos M.A."/>
            <person name="Morett E."/>
            <person name="Gonzalez V."/>
            <person name="Portillo T."/>
            <person name="Ochoa-Leyva A."/>
            <person name="Jose M.V."/>
            <person name="Sciutto E."/>
            <person name="Landa A."/>
            <person name="Jimenez L."/>
            <person name="Valdes V."/>
            <person name="Carrero J.C."/>
            <person name="Larralde C."/>
            <person name="Morales-Montor J."/>
            <person name="Limon-Lason J."/>
            <person name="Soberon X."/>
            <person name="Laclette J.P."/>
        </authorList>
    </citation>
    <scope>NUCLEOTIDE SEQUENCE [LARGE SCALE GENOMIC DNA]</scope>
</reference>
<name>A0A0S4MJ38_ECHMU</name>
<proteinExistence type="predicted"/>
<dbReference type="STRING" id="6211.A0A0S4MJ38"/>
<dbReference type="Proteomes" id="UP000017246">
    <property type="component" value="Unassembled WGS sequence"/>
</dbReference>
<keyword evidence="4" id="KW-1185">Reference proteome</keyword>
<reference evidence="3" key="2">
    <citation type="submission" date="2015-11" db="EMBL/GenBank/DDBJ databases">
        <authorList>
            <person name="Zhang Y."/>
            <person name="Guo Z."/>
        </authorList>
    </citation>
    <scope>NUCLEOTIDE SEQUENCE</scope>
</reference>
<evidence type="ECO:0000313" key="4">
    <source>
        <dbReference type="Proteomes" id="UP000017246"/>
    </source>
</evidence>
<feature type="compositionally biased region" description="Low complexity" evidence="2">
    <location>
        <begin position="826"/>
        <end position="838"/>
    </location>
</feature>
<feature type="compositionally biased region" description="Polar residues" evidence="2">
    <location>
        <begin position="844"/>
        <end position="853"/>
    </location>
</feature>
<accession>A0A0S4MJ38</accession>
<protein>
    <submittedName>
        <fullName evidence="3">Uncharacterized protein</fullName>
    </submittedName>
</protein>
<evidence type="ECO:0000256" key="1">
    <source>
        <dbReference type="SAM" id="Coils"/>
    </source>
</evidence>
<feature type="compositionally biased region" description="Basic and acidic residues" evidence="2">
    <location>
        <begin position="796"/>
        <end position="820"/>
    </location>
</feature>
<dbReference type="OrthoDB" id="6274055at2759"/>
<organism evidence="3 4">
    <name type="scientific">Echinococcus multilocularis</name>
    <name type="common">Fox tapeworm</name>
    <dbReference type="NCBI Taxonomy" id="6211"/>
    <lineage>
        <taxon>Eukaryota</taxon>
        <taxon>Metazoa</taxon>
        <taxon>Spiralia</taxon>
        <taxon>Lophotrochozoa</taxon>
        <taxon>Platyhelminthes</taxon>
        <taxon>Cestoda</taxon>
        <taxon>Eucestoda</taxon>
        <taxon>Cyclophyllidea</taxon>
        <taxon>Taeniidae</taxon>
        <taxon>Echinococcus</taxon>
    </lineage>
</organism>
<feature type="coiled-coil region" evidence="1">
    <location>
        <begin position="13"/>
        <end position="40"/>
    </location>
</feature>